<name>A0A0A8ZVS8_ARUDO</name>
<protein>
    <submittedName>
        <fullName evidence="1">Uncharacterized protein</fullName>
    </submittedName>
</protein>
<dbReference type="AlphaFoldDB" id="A0A0A8ZVS8"/>
<dbReference type="EMBL" id="GBRH01257040">
    <property type="protein sequence ID" value="JAD40855.1"/>
    <property type="molecule type" value="Transcribed_RNA"/>
</dbReference>
<sequence length="58" mass="6805">MPTCYYHCTSFRNSTRVKQIFTCSVCVSGHWQLRFVELPMVGSHLDWSRRIYVSGYGI</sequence>
<organism evidence="1">
    <name type="scientific">Arundo donax</name>
    <name type="common">Giant reed</name>
    <name type="synonym">Donax arundinaceus</name>
    <dbReference type="NCBI Taxonomy" id="35708"/>
    <lineage>
        <taxon>Eukaryota</taxon>
        <taxon>Viridiplantae</taxon>
        <taxon>Streptophyta</taxon>
        <taxon>Embryophyta</taxon>
        <taxon>Tracheophyta</taxon>
        <taxon>Spermatophyta</taxon>
        <taxon>Magnoliopsida</taxon>
        <taxon>Liliopsida</taxon>
        <taxon>Poales</taxon>
        <taxon>Poaceae</taxon>
        <taxon>PACMAD clade</taxon>
        <taxon>Arundinoideae</taxon>
        <taxon>Arundineae</taxon>
        <taxon>Arundo</taxon>
    </lineage>
</organism>
<reference evidence="1" key="1">
    <citation type="submission" date="2014-09" db="EMBL/GenBank/DDBJ databases">
        <authorList>
            <person name="Magalhaes I.L.F."/>
            <person name="Oliveira U."/>
            <person name="Santos F.R."/>
            <person name="Vidigal T.H.D.A."/>
            <person name="Brescovit A.D."/>
            <person name="Santos A.J."/>
        </authorList>
    </citation>
    <scope>NUCLEOTIDE SEQUENCE</scope>
    <source>
        <tissue evidence="1">Shoot tissue taken approximately 20 cm above the soil surface</tissue>
    </source>
</reference>
<proteinExistence type="predicted"/>
<reference evidence="1" key="2">
    <citation type="journal article" date="2015" name="Data Brief">
        <title>Shoot transcriptome of the giant reed, Arundo donax.</title>
        <authorList>
            <person name="Barrero R.A."/>
            <person name="Guerrero F.D."/>
            <person name="Moolhuijzen P."/>
            <person name="Goolsby J.A."/>
            <person name="Tidwell J."/>
            <person name="Bellgard S.E."/>
            <person name="Bellgard M.I."/>
        </authorList>
    </citation>
    <scope>NUCLEOTIDE SEQUENCE</scope>
    <source>
        <tissue evidence="1">Shoot tissue taken approximately 20 cm above the soil surface</tissue>
    </source>
</reference>
<accession>A0A0A8ZVS8</accession>
<evidence type="ECO:0000313" key="1">
    <source>
        <dbReference type="EMBL" id="JAD40855.1"/>
    </source>
</evidence>